<gene>
    <name evidence="2" type="ORF">FIV50_12815</name>
</gene>
<sequence length="108" mass="12365">MATLLYGPQHDPIHIEDRALAHLKIVIATKLRRNETFTLSWKHPEAEPGGRSTIWIHPSIPLRFVFDEPEAPQINVRWVEELMHTANSSGGIMLVDEVLDIGEIERQH</sequence>
<dbReference type="InterPro" id="IPR057204">
    <property type="entry name" value="DUF7882"/>
</dbReference>
<name>A0A4Y5YTD8_9MICO</name>
<dbReference type="AlphaFoldDB" id="A0A4Y5YTD8"/>
<feature type="domain" description="DUF7882" evidence="1">
    <location>
        <begin position="1"/>
        <end position="97"/>
    </location>
</feature>
<dbReference type="Proteomes" id="UP000316125">
    <property type="component" value="Chromosome"/>
</dbReference>
<proteinExistence type="predicted"/>
<dbReference type="OrthoDB" id="5123855at2"/>
<dbReference type="EMBL" id="CP041040">
    <property type="protein sequence ID" value="QDE35589.1"/>
    <property type="molecule type" value="Genomic_DNA"/>
</dbReference>
<dbReference type="RefSeq" id="WP_140037763.1">
    <property type="nucleotide sequence ID" value="NZ_CP041040.1"/>
</dbReference>
<evidence type="ECO:0000259" key="1">
    <source>
        <dbReference type="Pfam" id="PF25355"/>
    </source>
</evidence>
<protein>
    <recommendedName>
        <fullName evidence="1">DUF7882 domain-containing protein</fullName>
    </recommendedName>
</protein>
<dbReference type="Pfam" id="PF25355">
    <property type="entry name" value="DUF7882"/>
    <property type="match status" value="1"/>
</dbReference>
<reference evidence="2 3" key="1">
    <citation type="submission" date="2019-06" db="EMBL/GenBank/DDBJ databases">
        <title>Complete genome of Microbacterium foliorum M2.</title>
        <authorList>
            <person name="Cao G."/>
        </authorList>
    </citation>
    <scope>NUCLEOTIDE SEQUENCE [LARGE SCALE GENOMIC DNA]</scope>
    <source>
        <strain evidence="2 3">M2</strain>
    </source>
</reference>
<accession>A0A4Y5YTD8</accession>
<organism evidence="2 3">
    <name type="scientific">Microbacterium foliorum</name>
    <dbReference type="NCBI Taxonomy" id="104336"/>
    <lineage>
        <taxon>Bacteria</taxon>
        <taxon>Bacillati</taxon>
        <taxon>Actinomycetota</taxon>
        <taxon>Actinomycetes</taxon>
        <taxon>Micrococcales</taxon>
        <taxon>Microbacteriaceae</taxon>
        <taxon>Microbacterium</taxon>
    </lineage>
</organism>
<evidence type="ECO:0000313" key="3">
    <source>
        <dbReference type="Proteomes" id="UP000316125"/>
    </source>
</evidence>
<evidence type="ECO:0000313" key="2">
    <source>
        <dbReference type="EMBL" id="QDE35589.1"/>
    </source>
</evidence>